<organism evidence="3 4">
    <name type="scientific">Tetraparma gracilis</name>
    <dbReference type="NCBI Taxonomy" id="2962635"/>
    <lineage>
        <taxon>Eukaryota</taxon>
        <taxon>Sar</taxon>
        <taxon>Stramenopiles</taxon>
        <taxon>Ochrophyta</taxon>
        <taxon>Bolidophyceae</taxon>
        <taxon>Parmales</taxon>
        <taxon>Triparmaceae</taxon>
        <taxon>Tetraparma</taxon>
    </lineage>
</organism>
<dbReference type="InterPro" id="IPR014752">
    <property type="entry name" value="Arrestin-like_C"/>
</dbReference>
<feature type="compositionally biased region" description="Low complexity" evidence="2">
    <location>
        <begin position="25"/>
        <end position="38"/>
    </location>
</feature>
<evidence type="ECO:0000313" key="4">
    <source>
        <dbReference type="Proteomes" id="UP001165060"/>
    </source>
</evidence>
<comment type="similarity">
    <text evidence="1">Belongs to the VPS26 family.</text>
</comment>
<feature type="compositionally biased region" description="Polar residues" evidence="2">
    <location>
        <begin position="1"/>
        <end position="14"/>
    </location>
</feature>
<reference evidence="3 4" key="1">
    <citation type="journal article" date="2023" name="Commun. Biol.">
        <title>Genome analysis of Parmales, the sister group of diatoms, reveals the evolutionary specialization of diatoms from phago-mixotrophs to photoautotrophs.</title>
        <authorList>
            <person name="Ban H."/>
            <person name="Sato S."/>
            <person name="Yoshikawa S."/>
            <person name="Yamada K."/>
            <person name="Nakamura Y."/>
            <person name="Ichinomiya M."/>
            <person name="Sato N."/>
            <person name="Blanc-Mathieu R."/>
            <person name="Endo H."/>
            <person name="Kuwata A."/>
            <person name="Ogata H."/>
        </authorList>
    </citation>
    <scope>NUCLEOTIDE SEQUENCE [LARGE SCALE GENOMIC DNA]</scope>
</reference>
<feature type="non-terminal residue" evidence="3">
    <location>
        <position position="196"/>
    </location>
</feature>
<gene>
    <name evidence="3" type="ORF">TeGR_g7635</name>
</gene>
<dbReference type="EMBL" id="BRYB01002788">
    <property type="protein sequence ID" value="GMI25461.1"/>
    <property type="molecule type" value="Genomic_DNA"/>
</dbReference>
<name>A0ABQ6MGL0_9STRA</name>
<dbReference type="PANTHER" id="PTHR12233">
    <property type="entry name" value="VACUOLAR PROTEIN SORTING 26 RELATED"/>
    <property type="match status" value="1"/>
</dbReference>
<feature type="region of interest" description="Disordered" evidence="2">
    <location>
        <begin position="1"/>
        <end position="48"/>
    </location>
</feature>
<dbReference type="Proteomes" id="UP001165060">
    <property type="component" value="Unassembled WGS sequence"/>
</dbReference>
<dbReference type="Gene3D" id="2.60.40.640">
    <property type="match status" value="2"/>
</dbReference>
<dbReference type="InterPro" id="IPR028934">
    <property type="entry name" value="Vps26-related"/>
</dbReference>
<protein>
    <submittedName>
        <fullName evidence="3">Uncharacterized protein</fullName>
    </submittedName>
</protein>
<evidence type="ECO:0000256" key="2">
    <source>
        <dbReference type="SAM" id="MobiDB-lite"/>
    </source>
</evidence>
<comment type="caution">
    <text evidence="3">The sequence shown here is derived from an EMBL/GenBank/DDBJ whole genome shotgun (WGS) entry which is preliminary data.</text>
</comment>
<dbReference type="Pfam" id="PF03643">
    <property type="entry name" value="Vps26"/>
    <property type="match status" value="1"/>
</dbReference>
<accession>A0ABQ6MGL0</accession>
<proteinExistence type="inferred from homology"/>
<evidence type="ECO:0000313" key="3">
    <source>
        <dbReference type="EMBL" id="GMI25461.1"/>
    </source>
</evidence>
<evidence type="ECO:0000256" key="1">
    <source>
        <dbReference type="ARBA" id="ARBA00009100"/>
    </source>
</evidence>
<sequence length="196" mass="21357">MFGFGSSASLSITLSPPPSGLFKDASLPASTSATSSSPKPGPGDAEAVKNVPVYTGADAVSGEVRVELPQGKKLEHLGVKVELFGRVEMFYDRGGAYDFVALVRELEAPGVIYDSKSVPFSFEGVEKPYESYRGLNVRVRYFVRATVTKSYSGNLQKEQELCVQATSAEPELNNSIKMEVGIEDCLHIEFEYEKQK</sequence>
<keyword evidence="4" id="KW-1185">Reference proteome</keyword>